<evidence type="ECO:0000256" key="3">
    <source>
        <dbReference type="ARBA" id="ARBA00022448"/>
    </source>
</evidence>
<keyword evidence="5 11" id="KW-0812">Transmembrane</keyword>
<evidence type="ECO:0000313" key="13">
    <source>
        <dbReference type="Proteomes" id="UP000029014"/>
    </source>
</evidence>
<dbReference type="Pfam" id="PF02699">
    <property type="entry name" value="YajC"/>
    <property type="match status" value="1"/>
</dbReference>
<evidence type="ECO:0000256" key="9">
    <source>
        <dbReference type="ARBA" id="ARBA00023136"/>
    </source>
</evidence>
<dbReference type="PANTHER" id="PTHR33909:SF1">
    <property type="entry name" value="SEC TRANSLOCON ACCESSORY COMPLEX SUBUNIT YAJC"/>
    <property type="match status" value="1"/>
</dbReference>
<dbReference type="EMBL" id="JGZD01000009">
    <property type="protein sequence ID" value="KFI72637.1"/>
    <property type="molecule type" value="Genomic_DNA"/>
</dbReference>
<evidence type="ECO:0000256" key="8">
    <source>
        <dbReference type="ARBA" id="ARBA00023010"/>
    </source>
</evidence>
<keyword evidence="13" id="KW-1185">Reference proteome</keyword>
<proteinExistence type="inferred from homology"/>
<protein>
    <submittedName>
        <fullName evidence="12">Putative preprotein translocase, YajC subunit</fullName>
    </submittedName>
</protein>
<dbReference type="Proteomes" id="UP000029014">
    <property type="component" value="Unassembled WGS sequence"/>
</dbReference>
<evidence type="ECO:0000256" key="6">
    <source>
        <dbReference type="ARBA" id="ARBA00022927"/>
    </source>
</evidence>
<dbReference type="eggNOG" id="COG1862">
    <property type="taxonomic scope" value="Bacteria"/>
</dbReference>
<dbReference type="GO" id="GO:0015031">
    <property type="term" value="P:protein transport"/>
    <property type="evidence" value="ECO:0007669"/>
    <property type="project" value="UniProtKB-KW"/>
</dbReference>
<reference evidence="12 13" key="1">
    <citation type="submission" date="2014-03" db="EMBL/GenBank/DDBJ databases">
        <title>Genomics of Bifidobacteria.</title>
        <authorList>
            <person name="Ventura M."/>
            <person name="Milani C."/>
            <person name="Lugli G.A."/>
        </authorList>
    </citation>
    <scope>NUCLEOTIDE SEQUENCE [LARGE SCALE GENOMIC DNA]</scope>
    <source>
        <strain evidence="12 13">LMG 11592</strain>
    </source>
</reference>
<name>A0A087BNN7_9BIFI</name>
<dbReference type="NCBIfam" id="TIGR00739">
    <property type="entry name" value="yajC"/>
    <property type="match status" value="1"/>
</dbReference>
<comment type="subcellular location">
    <subcellularLocation>
        <location evidence="1">Cell membrane</location>
        <topology evidence="1">Single-pass membrane protein</topology>
    </subcellularLocation>
</comment>
<evidence type="ECO:0000256" key="7">
    <source>
        <dbReference type="ARBA" id="ARBA00022989"/>
    </source>
</evidence>
<sequence length="164" mass="17720">MDQGQQLFFMVIIIVLFGGMMWWSSRKTRKQQKETQDFRKNLQPGEEVITIGGVIGKVVSVDPQYEEIVLDSEGSLMRFTFRAIHKAYTRPAFIPDSEVDEQGNPLPEATGESSDEVSPTPSDSTSSSAESVSSAESGTPGTDSDPADGTTPSSASVPNEADAR</sequence>
<dbReference type="SMART" id="SM01323">
    <property type="entry name" value="YajC"/>
    <property type="match status" value="1"/>
</dbReference>
<evidence type="ECO:0000256" key="10">
    <source>
        <dbReference type="SAM" id="MobiDB-lite"/>
    </source>
</evidence>
<keyword evidence="6" id="KW-0653">Protein transport</keyword>
<keyword evidence="4" id="KW-1003">Cell membrane</keyword>
<dbReference type="STRING" id="1693.BMIN_0535"/>
<accession>A0A087BNN7</accession>
<dbReference type="GO" id="GO:0005886">
    <property type="term" value="C:plasma membrane"/>
    <property type="evidence" value="ECO:0007669"/>
    <property type="project" value="UniProtKB-SubCell"/>
</dbReference>
<evidence type="ECO:0000256" key="4">
    <source>
        <dbReference type="ARBA" id="ARBA00022475"/>
    </source>
</evidence>
<keyword evidence="9 11" id="KW-0472">Membrane</keyword>
<evidence type="ECO:0000256" key="1">
    <source>
        <dbReference type="ARBA" id="ARBA00004162"/>
    </source>
</evidence>
<feature type="region of interest" description="Disordered" evidence="10">
    <location>
        <begin position="92"/>
        <end position="164"/>
    </location>
</feature>
<keyword evidence="7 11" id="KW-1133">Transmembrane helix</keyword>
<evidence type="ECO:0000256" key="2">
    <source>
        <dbReference type="ARBA" id="ARBA00006742"/>
    </source>
</evidence>
<feature type="transmembrane region" description="Helical" evidence="11">
    <location>
        <begin position="6"/>
        <end position="23"/>
    </location>
</feature>
<gene>
    <name evidence="12" type="ORF">BMIN_0535</name>
</gene>
<feature type="compositionally biased region" description="Low complexity" evidence="10">
    <location>
        <begin position="116"/>
        <end position="137"/>
    </location>
</feature>
<evidence type="ECO:0000256" key="11">
    <source>
        <dbReference type="SAM" id="Phobius"/>
    </source>
</evidence>
<comment type="similarity">
    <text evidence="2">Belongs to the YajC family.</text>
</comment>
<comment type="caution">
    <text evidence="12">The sequence shown here is derived from an EMBL/GenBank/DDBJ whole genome shotgun (WGS) entry which is preliminary data.</text>
</comment>
<dbReference type="AlphaFoldDB" id="A0A087BNN7"/>
<dbReference type="InterPro" id="IPR003849">
    <property type="entry name" value="Preprotein_translocase_YajC"/>
</dbReference>
<evidence type="ECO:0000313" key="12">
    <source>
        <dbReference type="EMBL" id="KFI72637.1"/>
    </source>
</evidence>
<dbReference type="PANTHER" id="PTHR33909">
    <property type="entry name" value="SEC TRANSLOCON ACCESSORY COMPLEX SUBUNIT YAJC"/>
    <property type="match status" value="1"/>
</dbReference>
<keyword evidence="8" id="KW-0811">Translocation</keyword>
<evidence type="ECO:0000256" key="5">
    <source>
        <dbReference type="ARBA" id="ARBA00022692"/>
    </source>
</evidence>
<keyword evidence="3" id="KW-0813">Transport</keyword>
<organism evidence="12 13">
    <name type="scientific">Bifidobacterium minimum</name>
    <dbReference type="NCBI Taxonomy" id="1693"/>
    <lineage>
        <taxon>Bacteria</taxon>
        <taxon>Bacillati</taxon>
        <taxon>Actinomycetota</taxon>
        <taxon>Actinomycetes</taxon>
        <taxon>Bifidobacteriales</taxon>
        <taxon>Bifidobacteriaceae</taxon>
        <taxon>Bifidobacterium</taxon>
    </lineage>
</organism>